<dbReference type="Pfam" id="PF01381">
    <property type="entry name" value="HTH_3"/>
    <property type="match status" value="1"/>
</dbReference>
<dbReference type="SUPFAM" id="SSF48452">
    <property type="entry name" value="TPR-like"/>
    <property type="match status" value="2"/>
</dbReference>
<evidence type="ECO:0000313" key="7">
    <source>
        <dbReference type="EMBL" id="SFS65796.1"/>
    </source>
</evidence>
<dbReference type="AlphaFoldDB" id="A0A1I6RMC3"/>
<dbReference type="SMART" id="SM00028">
    <property type="entry name" value="TPR"/>
    <property type="match status" value="6"/>
</dbReference>
<feature type="domain" description="HTH cro/C1-type" evidence="6">
    <location>
        <begin position="13"/>
        <end position="66"/>
    </location>
</feature>
<dbReference type="SMART" id="SM00530">
    <property type="entry name" value="HTH_XRE"/>
    <property type="match status" value="1"/>
</dbReference>
<protein>
    <submittedName>
        <fullName evidence="7">Tetratricopeptide repeat-containing protein</fullName>
    </submittedName>
</protein>
<dbReference type="RefSeq" id="WP_091836512.1">
    <property type="nucleotide sequence ID" value="NZ_FPAA01000005.1"/>
</dbReference>
<sequence>MEPSKIKDMGEAIRRVRKSKGLRLEDLADENISPATISNIERGIAHVNLAKIQYLLEKLDVNMEEIPDILSEQEEESNEIKFNLLTTDVLIDLGNPKDAMTRLDNMKLEDNHPCAAYVQHLKGKAFLSMKKWNRAERCYGLAISLSHQNQNKDNLEATSYLDLSLCFYQQNEIEKALDFVESGLDAFIDGNGRGSIKYTLIRNKVVYLIRLGRNMEALRAIQDIWEEMDKIEDVETVLAFYVARADLLRKTGMIDEAIQYAVKGLELAKTNKDFQNIFHILIVLGRLYTAKGKWQQAENCFNTGLTSQHLLTSETYLTDAYAGYGILLSHQNRKDEAKKMFEKAIINAEKHDNAPKLTYALRVMGDFWKSSGTKLEAIPYYERALEVAQKFHYKQAEYKLYYRLSQCYQDSDQKEFEKCLLNMYKTQKALRGEENEILEDE</sequence>
<keyword evidence="2" id="KW-0963">Cytoplasm</keyword>
<keyword evidence="8" id="KW-1185">Reference proteome</keyword>
<accession>A0A1I6RMC3</accession>
<keyword evidence="3" id="KW-0677">Repeat</keyword>
<dbReference type="GO" id="GO:0005737">
    <property type="term" value="C:cytoplasm"/>
    <property type="evidence" value="ECO:0007669"/>
    <property type="project" value="UniProtKB-SubCell"/>
</dbReference>
<dbReference type="CDD" id="cd00093">
    <property type="entry name" value="HTH_XRE"/>
    <property type="match status" value="1"/>
</dbReference>
<dbReference type="InterPro" id="IPR011990">
    <property type="entry name" value="TPR-like_helical_dom_sf"/>
</dbReference>
<dbReference type="Proteomes" id="UP000198660">
    <property type="component" value="Unassembled WGS sequence"/>
</dbReference>
<dbReference type="PANTHER" id="PTHR46630:SF1">
    <property type="entry name" value="TETRATRICOPEPTIDE REPEAT PROTEIN 29"/>
    <property type="match status" value="1"/>
</dbReference>
<dbReference type="InterPro" id="IPR001387">
    <property type="entry name" value="Cro/C1-type_HTH"/>
</dbReference>
<dbReference type="EMBL" id="FPAA01000005">
    <property type="protein sequence ID" value="SFS65796.1"/>
    <property type="molecule type" value="Genomic_DNA"/>
</dbReference>
<gene>
    <name evidence="7" type="ORF">SAMN05444972_105201</name>
</gene>
<keyword evidence="4" id="KW-0802">TPR repeat</keyword>
<evidence type="ECO:0000313" key="8">
    <source>
        <dbReference type="Proteomes" id="UP000198660"/>
    </source>
</evidence>
<name>A0A1I6RMC3_9BACL</name>
<dbReference type="GO" id="GO:0003677">
    <property type="term" value="F:DNA binding"/>
    <property type="evidence" value="ECO:0007669"/>
    <property type="project" value="InterPro"/>
</dbReference>
<dbReference type="InterPro" id="IPR019734">
    <property type="entry name" value="TPR_rpt"/>
</dbReference>
<dbReference type="InterPro" id="IPR051476">
    <property type="entry name" value="Bac_ResReg_Asp_Phosphatase"/>
</dbReference>
<dbReference type="InterPro" id="IPR010982">
    <property type="entry name" value="Lambda_DNA-bd_dom_sf"/>
</dbReference>
<dbReference type="PROSITE" id="PS50943">
    <property type="entry name" value="HTH_CROC1"/>
    <property type="match status" value="1"/>
</dbReference>
<dbReference type="PANTHER" id="PTHR46630">
    <property type="entry name" value="TETRATRICOPEPTIDE REPEAT PROTEIN 29"/>
    <property type="match status" value="1"/>
</dbReference>
<evidence type="ECO:0000256" key="5">
    <source>
        <dbReference type="ARBA" id="ARBA00038253"/>
    </source>
</evidence>
<dbReference type="OrthoDB" id="2991476at2"/>
<organism evidence="7 8">
    <name type="scientific">Marininema halotolerans</name>
    <dbReference type="NCBI Taxonomy" id="1155944"/>
    <lineage>
        <taxon>Bacteria</taxon>
        <taxon>Bacillati</taxon>
        <taxon>Bacillota</taxon>
        <taxon>Bacilli</taxon>
        <taxon>Bacillales</taxon>
        <taxon>Thermoactinomycetaceae</taxon>
        <taxon>Marininema</taxon>
    </lineage>
</organism>
<dbReference type="SUPFAM" id="SSF47413">
    <property type="entry name" value="lambda repressor-like DNA-binding domains"/>
    <property type="match status" value="1"/>
</dbReference>
<dbReference type="Pfam" id="PF13181">
    <property type="entry name" value="TPR_8"/>
    <property type="match status" value="2"/>
</dbReference>
<comment type="subcellular location">
    <subcellularLocation>
        <location evidence="1">Cytoplasm</location>
    </subcellularLocation>
</comment>
<dbReference type="Pfam" id="PF13176">
    <property type="entry name" value="TPR_7"/>
    <property type="match status" value="1"/>
</dbReference>
<evidence type="ECO:0000256" key="1">
    <source>
        <dbReference type="ARBA" id="ARBA00004496"/>
    </source>
</evidence>
<evidence type="ECO:0000256" key="2">
    <source>
        <dbReference type="ARBA" id="ARBA00022490"/>
    </source>
</evidence>
<evidence type="ECO:0000256" key="4">
    <source>
        <dbReference type="ARBA" id="ARBA00022803"/>
    </source>
</evidence>
<dbReference type="Gene3D" id="1.10.260.40">
    <property type="entry name" value="lambda repressor-like DNA-binding domains"/>
    <property type="match status" value="1"/>
</dbReference>
<proteinExistence type="inferred from homology"/>
<comment type="similarity">
    <text evidence="5">Belongs to the Rap family.</text>
</comment>
<reference evidence="8" key="1">
    <citation type="submission" date="2016-10" db="EMBL/GenBank/DDBJ databases">
        <authorList>
            <person name="Varghese N."/>
            <person name="Submissions S."/>
        </authorList>
    </citation>
    <scope>NUCLEOTIDE SEQUENCE [LARGE SCALE GENOMIC DNA]</scope>
    <source>
        <strain evidence="8">DSM 45789</strain>
    </source>
</reference>
<dbReference type="Gene3D" id="1.25.40.10">
    <property type="entry name" value="Tetratricopeptide repeat domain"/>
    <property type="match status" value="2"/>
</dbReference>
<evidence type="ECO:0000259" key="6">
    <source>
        <dbReference type="PROSITE" id="PS50943"/>
    </source>
</evidence>
<evidence type="ECO:0000256" key="3">
    <source>
        <dbReference type="ARBA" id="ARBA00022737"/>
    </source>
</evidence>